<sequence>MILVFFISKLTVLSLAVLLLVLITVVWIRRGIGSRDERQ</sequence>
<accession>A0A1Q5SZU7</accession>
<evidence type="ECO:0000313" key="3">
    <source>
        <dbReference type="Proteomes" id="UP000186030"/>
    </source>
</evidence>
<dbReference type="AlphaFoldDB" id="A0A1Q5SZU7"/>
<reference evidence="2 3" key="1">
    <citation type="submission" date="2016-11" db="EMBL/GenBank/DDBJ databases">
        <authorList>
            <person name="Kadnikov V."/>
            <person name="Nazina T."/>
        </authorList>
    </citation>
    <scope>NUCLEOTIDE SEQUENCE [LARGE SCALE GENOMIC DNA]</scope>
    <source>
        <strain evidence="2 3">1017</strain>
    </source>
</reference>
<protein>
    <submittedName>
        <fullName evidence="2">Uncharacterized protein</fullName>
    </submittedName>
</protein>
<organism evidence="2 3">
    <name type="scientific">Geobacillus proteiniphilus</name>
    <dbReference type="NCBI Taxonomy" id="860353"/>
    <lineage>
        <taxon>Bacteria</taxon>
        <taxon>Bacillati</taxon>
        <taxon>Bacillota</taxon>
        <taxon>Bacilli</taxon>
        <taxon>Bacillales</taxon>
        <taxon>Anoxybacillaceae</taxon>
        <taxon>Geobacillus</taxon>
    </lineage>
</organism>
<dbReference type="EMBL" id="MQMG01000021">
    <property type="protein sequence ID" value="OKO93514.1"/>
    <property type="molecule type" value="Genomic_DNA"/>
</dbReference>
<keyword evidence="1" id="KW-1133">Transmembrane helix</keyword>
<reference evidence="3" key="2">
    <citation type="submission" date="2017-01" db="EMBL/GenBank/DDBJ databases">
        <title>Genome sequencing and annotation of Geobacillus sp. 1017, a Hydrocarbon-Oxidizing Thermophilic Bacterium Isolated from a Heavy Oil Reservoir (China).</title>
        <authorList>
            <person name="Kadnikov V.V."/>
            <person name="Mardanov A.V."/>
            <person name="Poltaraus A.B."/>
            <person name="Sokolova D.S."/>
            <person name="Semenova E.M."/>
            <person name="Ravin N.V."/>
            <person name="Tourova T.P."/>
            <person name="Nazina T.N."/>
        </authorList>
    </citation>
    <scope>NUCLEOTIDE SEQUENCE [LARGE SCALE GENOMIC DNA]</scope>
    <source>
        <strain evidence="3">1017</strain>
    </source>
</reference>
<feature type="transmembrane region" description="Helical" evidence="1">
    <location>
        <begin position="6"/>
        <end position="28"/>
    </location>
</feature>
<keyword evidence="1" id="KW-0472">Membrane</keyword>
<keyword evidence="1" id="KW-0812">Transmembrane</keyword>
<evidence type="ECO:0000256" key="1">
    <source>
        <dbReference type="SAM" id="Phobius"/>
    </source>
</evidence>
<proteinExistence type="predicted"/>
<comment type="caution">
    <text evidence="2">The sequence shown here is derived from an EMBL/GenBank/DDBJ whole genome shotgun (WGS) entry which is preliminary data.</text>
</comment>
<name>A0A1Q5SZU7_9BACL</name>
<evidence type="ECO:0000313" key="2">
    <source>
        <dbReference type="EMBL" id="OKO93514.1"/>
    </source>
</evidence>
<dbReference type="Proteomes" id="UP000186030">
    <property type="component" value="Unassembled WGS sequence"/>
</dbReference>
<gene>
    <name evidence="2" type="ORF">BRO54_1853</name>
</gene>